<accession>A0A1G1TBD9</accession>
<sequence length="224" mass="24949">MNILSRIHNKAKPLLLFLVVMVAILGSSVLEKNMMRDLKVSVSSLYQDRLMPATGLFQLNDLMYTKQQLMRGYLADSGGVRLPGTQAQLARHNQEVVALVAGYQATYMVADEGRVFQDFKAHLRHYNALEAQLLATPAASPAAQTRALEQEFNRIHSDLRSLNLIQQRVGQELSQSSVVTEGNATTLSNLKIALLIIFTLVIQHALLTSRHPLVPKSMQNFNLN</sequence>
<evidence type="ECO:0000313" key="2">
    <source>
        <dbReference type="EMBL" id="OGX88156.1"/>
    </source>
</evidence>
<evidence type="ECO:0000259" key="1">
    <source>
        <dbReference type="Pfam" id="PF12729"/>
    </source>
</evidence>
<dbReference type="OrthoDB" id="1438991at2"/>
<dbReference type="AlphaFoldDB" id="A0A1G1TBD9"/>
<gene>
    <name evidence="2" type="ORF">BEN48_10015</name>
</gene>
<organism evidence="2 3">
    <name type="scientific">Hymenobacter glacialis</name>
    <dbReference type="NCBI Taxonomy" id="1908236"/>
    <lineage>
        <taxon>Bacteria</taxon>
        <taxon>Pseudomonadati</taxon>
        <taxon>Bacteroidota</taxon>
        <taxon>Cytophagia</taxon>
        <taxon>Cytophagales</taxon>
        <taxon>Hymenobacteraceae</taxon>
        <taxon>Hymenobacter</taxon>
    </lineage>
</organism>
<reference evidence="2 3" key="1">
    <citation type="submission" date="2016-08" db="EMBL/GenBank/DDBJ databases">
        <title>Hymenobacter coccineus sp. nov., Hymenobacter lapidarius sp. nov. and Hymenobacter glacialis sp. nov., isolated from Antarctic soil.</title>
        <authorList>
            <person name="Sedlacek I."/>
            <person name="Kralova S."/>
            <person name="Kyrova K."/>
            <person name="Maslanova I."/>
            <person name="Stankova E."/>
            <person name="Vrbovska V."/>
            <person name="Nemec M."/>
            <person name="Bartak M."/>
            <person name="Svec P."/>
            <person name="Busse H.-J."/>
            <person name="Pantucek R."/>
        </authorList>
    </citation>
    <scope>NUCLEOTIDE SEQUENCE [LARGE SCALE GENOMIC DNA]</scope>
    <source>
        <strain evidence="2 3">CCM 8648</strain>
    </source>
</reference>
<dbReference type="InterPro" id="IPR024478">
    <property type="entry name" value="HlyB_4HB_MCP"/>
</dbReference>
<keyword evidence="3" id="KW-1185">Reference proteome</keyword>
<comment type="caution">
    <text evidence="2">The sequence shown here is derived from an EMBL/GenBank/DDBJ whole genome shotgun (WGS) entry which is preliminary data.</text>
</comment>
<dbReference type="STRING" id="1908236.BEN48_10015"/>
<protein>
    <recommendedName>
        <fullName evidence="1">Chemotaxis methyl-accepting receptor HlyB-like 4HB MCP domain-containing protein</fullName>
    </recommendedName>
</protein>
<dbReference type="Proteomes" id="UP000177791">
    <property type="component" value="Unassembled WGS sequence"/>
</dbReference>
<dbReference type="EMBL" id="MDZC01000021">
    <property type="protein sequence ID" value="OGX88156.1"/>
    <property type="molecule type" value="Genomic_DNA"/>
</dbReference>
<evidence type="ECO:0000313" key="3">
    <source>
        <dbReference type="Proteomes" id="UP000177791"/>
    </source>
</evidence>
<name>A0A1G1TBD9_9BACT</name>
<proteinExistence type="predicted"/>
<dbReference type="Pfam" id="PF12729">
    <property type="entry name" value="4HB_MCP_1"/>
    <property type="match status" value="1"/>
</dbReference>
<dbReference type="RefSeq" id="WP_070732579.1">
    <property type="nucleotide sequence ID" value="NZ_MDZC01000021.1"/>
</dbReference>
<feature type="domain" description="Chemotaxis methyl-accepting receptor HlyB-like 4HB MCP" evidence="1">
    <location>
        <begin position="14"/>
        <end position="177"/>
    </location>
</feature>